<dbReference type="GO" id="GO:0001653">
    <property type="term" value="F:peptide receptor activity"/>
    <property type="evidence" value="ECO:0007669"/>
    <property type="project" value="TreeGrafter"/>
</dbReference>
<dbReference type="GO" id="GO:0035556">
    <property type="term" value="P:intracellular signal transduction"/>
    <property type="evidence" value="ECO:0007669"/>
    <property type="project" value="InterPro"/>
</dbReference>
<proteinExistence type="inferred from homology"/>
<dbReference type="EC" id="4.6.1.2" evidence="3 16"/>
<dbReference type="SUPFAM" id="SSF53822">
    <property type="entry name" value="Periplasmic binding protein-like I"/>
    <property type="match status" value="1"/>
</dbReference>
<dbReference type="FunFam" id="3.30.70.1230:FF:000004">
    <property type="entry name" value="Guanylate cyclase"/>
    <property type="match status" value="1"/>
</dbReference>
<evidence type="ECO:0000256" key="7">
    <source>
        <dbReference type="ARBA" id="ARBA00022741"/>
    </source>
</evidence>
<evidence type="ECO:0000256" key="12">
    <source>
        <dbReference type="ARBA" id="ARBA00023180"/>
    </source>
</evidence>
<evidence type="ECO:0000256" key="1">
    <source>
        <dbReference type="ARBA" id="ARBA00001436"/>
    </source>
</evidence>
<evidence type="ECO:0000256" key="16">
    <source>
        <dbReference type="RuleBase" id="RU003431"/>
    </source>
</evidence>
<evidence type="ECO:0000256" key="3">
    <source>
        <dbReference type="ARBA" id="ARBA00012202"/>
    </source>
</evidence>
<evidence type="ECO:0000256" key="14">
    <source>
        <dbReference type="ARBA" id="ARBA00023293"/>
    </source>
</evidence>
<keyword evidence="20" id="KW-1185">Reference proteome</keyword>
<evidence type="ECO:0000256" key="4">
    <source>
        <dbReference type="ARBA" id="ARBA00022475"/>
    </source>
</evidence>
<dbReference type="Gene3D" id="3.40.50.2300">
    <property type="match status" value="2"/>
</dbReference>
<dbReference type="GO" id="GO:0004016">
    <property type="term" value="F:adenylate cyclase activity"/>
    <property type="evidence" value="ECO:0007669"/>
    <property type="project" value="TreeGrafter"/>
</dbReference>
<dbReference type="InterPro" id="IPR029787">
    <property type="entry name" value="Nucleotide_cyclase"/>
</dbReference>
<dbReference type="SUPFAM" id="SSF56112">
    <property type="entry name" value="Protein kinase-like (PK-like)"/>
    <property type="match status" value="1"/>
</dbReference>
<comment type="catalytic activity">
    <reaction evidence="1 16">
        <text>GTP = 3',5'-cyclic GMP + diphosphate</text>
        <dbReference type="Rhea" id="RHEA:13665"/>
        <dbReference type="ChEBI" id="CHEBI:33019"/>
        <dbReference type="ChEBI" id="CHEBI:37565"/>
        <dbReference type="ChEBI" id="CHEBI:57746"/>
        <dbReference type="EC" id="4.6.1.2"/>
    </reaction>
</comment>
<evidence type="ECO:0000256" key="15">
    <source>
        <dbReference type="RuleBase" id="RU000405"/>
    </source>
</evidence>
<keyword evidence="12" id="KW-0325">Glycoprotein</keyword>
<organism evidence="19 20">
    <name type="scientific">Paralvinella palmiformis</name>
    <dbReference type="NCBI Taxonomy" id="53620"/>
    <lineage>
        <taxon>Eukaryota</taxon>
        <taxon>Metazoa</taxon>
        <taxon>Spiralia</taxon>
        <taxon>Lophotrochozoa</taxon>
        <taxon>Annelida</taxon>
        <taxon>Polychaeta</taxon>
        <taxon>Sedentaria</taxon>
        <taxon>Canalipalpata</taxon>
        <taxon>Terebellida</taxon>
        <taxon>Terebelliformia</taxon>
        <taxon>Alvinellidae</taxon>
        <taxon>Paralvinella</taxon>
    </lineage>
</organism>
<dbReference type="PROSITE" id="PS50011">
    <property type="entry name" value="PROTEIN_KINASE_DOM"/>
    <property type="match status" value="1"/>
</dbReference>
<keyword evidence="5" id="KW-0812">Transmembrane</keyword>
<dbReference type="GO" id="GO:0007168">
    <property type="term" value="P:receptor guanylyl cyclase signaling pathway"/>
    <property type="evidence" value="ECO:0007669"/>
    <property type="project" value="TreeGrafter"/>
</dbReference>
<keyword evidence="9" id="KW-0342">GTP-binding</keyword>
<dbReference type="InterPro" id="IPR000719">
    <property type="entry name" value="Prot_kinase_dom"/>
</dbReference>
<dbReference type="PROSITE" id="PS00452">
    <property type="entry name" value="GUANYLATE_CYCLASE_1"/>
    <property type="match status" value="1"/>
</dbReference>
<evidence type="ECO:0000256" key="13">
    <source>
        <dbReference type="ARBA" id="ARBA00023239"/>
    </source>
</evidence>
<evidence type="ECO:0000313" key="20">
    <source>
        <dbReference type="Proteomes" id="UP001208570"/>
    </source>
</evidence>
<reference evidence="19" key="1">
    <citation type="journal article" date="2023" name="Mol. Biol. Evol.">
        <title>Third-Generation Sequencing Reveals the Adaptive Role of the Epigenome in Three Deep-Sea Polychaetes.</title>
        <authorList>
            <person name="Perez M."/>
            <person name="Aroh O."/>
            <person name="Sun Y."/>
            <person name="Lan Y."/>
            <person name="Juniper S.K."/>
            <person name="Young C.R."/>
            <person name="Angers B."/>
            <person name="Qian P.Y."/>
        </authorList>
    </citation>
    <scope>NUCLEOTIDE SEQUENCE</scope>
    <source>
        <strain evidence="19">P08H-3</strain>
    </source>
</reference>
<dbReference type="PANTHER" id="PTHR11920:SF494">
    <property type="entry name" value="ATRIAL NATRIURETIC PEPTIDE RECEPTOR 2"/>
    <property type="match status" value="1"/>
</dbReference>
<keyword evidence="6" id="KW-0732">Signal</keyword>
<evidence type="ECO:0000256" key="6">
    <source>
        <dbReference type="ARBA" id="ARBA00022729"/>
    </source>
</evidence>
<comment type="similarity">
    <text evidence="15">Belongs to the adenylyl cyclase class-4/guanylyl cyclase family.</text>
</comment>
<dbReference type="Gene3D" id="6.10.250.780">
    <property type="match status" value="1"/>
</dbReference>
<dbReference type="PANTHER" id="PTHR11920">
    <property type="entry name" value="GUANYLYL CYCLASE"/>
    <property type="match status" value="1"/>
</dbReference>
<dbReference type="GO" id="GO:0005524">
    <property type="term" value="F:ATP binding"/>
    <property type="evidence" value="ECO:0007669"/>
    <property type="project" value="InterPro"/>
</dbReference>
<feature type="domain" description="Protein kinase" evidence="17">
    <location>
        <begin position="446"/>
        <end position="806"/>
    </location>
</feature>
<name>A0AAD9MYI7_9ANNE</name>
<dbReference type="InterPro" id="IPR001828">
    <property type="entry name" value="ANF_lig-bd_rcpt"/>
</dbReference>
<keyword evidence="4" id="KW-1003">Cell membrane</keyword>
<dbReference type="SMART" id="SM00044">
    <property type="entry name" value="CYCc"/>
    <property type="match status" value="1"/>
</dbReference>
<dbReference type="CDD" id="cd07302">
    <property type="entry name" value="CHD"/>
    <property type="match status" value="1"/>
</dbReference>
<dbReference type="InterPro" id="IPR001245">
    <property type="entry name" value="Ser-Thr/Tyr_kinase_cat_dom"/>
</dbReference>
<dbReference type="InterPro" id="IPR050401">
    <property type="entry name" value="Cyclic_nucleotide_synthase"/>
</dbReference>
<evidence type="ECO:0000259" key="17">
    <source>
        <dbReference type="PROSITE" id="PS50011"/>
    </source>
</evidence>
<feature type="domain" description="Guanylate cyclase" evidence="18">
    <location>
        <begin position="940"/>
        <end position="1070"/>
    </location>
</feature>
<evidence type="ECO:0000313" key="19">
    <source>
        <dbReference type="EMBL" id="KAK2147699.1"/>
    </source>
</evidence>
<keyword evidence="13 15" id="KW-0456">Lyase</keyword>
<evidence type="ECO:0000259" key="18">
    <source>
        <dbReference type="PROSITE" id="PS50125"/>
    </source>
</evidence>
<dbReference type="PROSITE" id="PS50125">
    <property type="entry name" value="GUANYLATE_CYCLASE_2"/>
    <property type="match status" value="1"/>
</dbReference>
<dbReference type="InterPro" id="IPR001054">
    <property type="entry name" value="A/G_cyclase"/>
</dbReference>
<evidence type="ECO:0000256" key="8">
    <source>
        <dbReference type="ARBA" id="ARBA00022989"/>
    </source>
</evidence>
<evidence type="ECO:0000256" key="2">
    <source>
        <dbReference type="ARBA" id="ARBA00004251"/>
    </source>
</evidence>
<evidence type="ECO:0000256" key="9">
    <source>
        <dbReference type="ARBA" id="ARBA00023134"/>
    </source>
</evidence>
<evidence type="ECO:0000256" key="10">
    <source>
        <dbReference type="ARBA" id="ARBA00023136"/>
    </source>
</evidence>
<dbReference type="GO" id="GO:0004672">
    <property type="term" value="F:protein kinase activity"/>
    <property type="evidence" value="ECO:0007669"/>
    <property type="project" value="InterPro"/>
</dbReference>
<dbReference type="Gene3D" id="1.10.510.10">
    <property type="entry name" value="Transferase(Phosphotransferase) domain 1"/>
    <property type="match status" value="2"/>
</dbReference>
<keyword evidence="7" id="KW-0547">Nucleotide-binding</keyword>
<keyword evidence="10" id="KW-0472">Membrane</keyword>
<evidence type="ECO:0000256" key="5">
    <source>
        <dbReference type="ARBA" id="ARBA00022692"/>
    </source>
</evidence>
<keyword evidence="8" id="KW-1133">Transmembrane helix</keyword>
<dbReference type="GO" id="GO:0005525">
    <property type="term" value="F:GTP binding"/>
    <property type="evidence" value="ECO:0007669"/>
    <property type="project" value="UniProtKB-KW"/>
</dbReference>
<keyword evidence="14 16" id="KW-0141">cGMP biosynthesis</keyword>
<dbReference type="CDD" id="cd06352">
    <property type="entry name" value="PBP1_NPR_GC-like"/>
    <property type="match status" value="1"/>
</dbReference>
<dbReference type="InterPro" id="IPR028082">
    <property type="entry name" value="Peripla_BP_I"/>
</dbReference>
<comment type="caution">
    <text evidence="19">The sequence shown here is derived from an EMBL/GenBank/DDBJ whole genome shotgun (WGS) entry which is preliminary data.</text>
</comment>
<dbReference type="GO" id="GO:0005886">
    <property type="term" value="C:plasma membrane"/>
    <property type="evidence" value="ECO:0007669"/>
    <property type="project" value="UniProtKB-SubCell"/>
</dbReference>
<dbReference type="Pfam" id="PF07714">
    <property type="entry name" value="PK_Tyr_Ser-Thr"/>
    <property type="match status" value="1"/>
</dbReference>
<gene>
    <name evidence="19" type="ORF">LSH36_540g01016</name>
</gene>
<dbReference type="Pfam" id="PF01094">
    <property type="entry name" value="ANF_receptor"/>
    <property type="match status" value="1"/>
</dbReference>
<accession>A0AAD9MYI7</accession>
<dbReference type="GO" id="GO:0004383">
    <property type="term" value="F:guanylate cyclase activity"/>
    <property type="evidence" value="ECO:0007669"/>
    <property type="project" value="UniProtKB-EC"/>
</dbReference>
<dbReference type="AlphaFoldDB" id="A0AAD9MYI7"/>
<sequence>MNDVVAFIGPGCTEALDPVARLASYWNKPIITGMGDSGRFMLKTNYLTLTRFAYCQCRLFKVFHSVFVQFNWSDITVIMDRDHEYSLILGETMDQGFRKFGYKPNIVKYYSKNNPEYEDILRDASRLSRIMIISAAGDDVRKFLIAAYNIGYPQTGEYVFFDVEIIYFPGDYYGDHSWYRGDDDDEKARKAFESLIRVGLYMPMADLYTEFERKVKIKAKRDYNFDYDARGEESWVHAKIRKNNFDYDARGEEVNFFVGAFYDIVVHYGEMINKTLDTLGMDGVLDGYHMARKLWNQTLHGVTGKIYLDNNGDRRTNFKIMDMNPETGKFEVVAFFWGNNPGYAPIPGKVIHWAGDRSTPPLNEPLCYFTGDNPDCEEPTPLQPSIISLIVILCVVIMASVIGFLGYRKYQENAILGDMSWIVSKDDVIKRNGQATSFSMISMNSSKSDPETGDQVFGKIAWYKHAPVSLRESHAKITTINKDLKIEVNKRLKLQHNNIVRLIGIVIDSSLTEILHEYCPKGSLQDILLNDNITLDADFKRSLIDDIVRQCPDKFTLMSSISSPVLSSDNVVGVRDTIVNCHLGMSRSILINLAWIIDPTLLNRGVVWALTQQLRFAIEDPEEDFTPSLLVTCLQSGDFEGMCYIHNSDVRYHGRLRSTNCVVGGRFVLKLTDFGLPTFYDDSGAYEDENVHYQKLLWRAPELLRSEKFNVYTTKGDVYSFAVVLQEITSRSIPFECERELLTPKEIVMKLKTSNPPFRPELNKDCEPEMEALMKQCWHEDPSSRPTFDNIKSRLVTIFKWVSVFFHLMVIGAERYQRIICDNCSEMNERVASTCSIALCHLSFDCDIHYTAYLIMASIAFSKFGMLQLGTKNMNLMDNLLMRMEQYANNLEHLVADRTAQLIQEQRKTEELLLQILPKSIADQLKLGRSVEPECYDCVTIYFSDIVGFTALSASSSPLDVVVMLNDLYTAFDSTIGKFDVYKVETIGDAYMVASGLPIRNGDAHASEIASMSLELLEAITKFKIRHRPNEKLKLRIGLHSGSCVAGVVGLKMPRYCLFGDTVNTASRMESNGLPLKIHMSGDVTKLLHKDGGFIIKAREEIEIKGKGKMQTFWLDGRKHEDLDSLQLDVISMPNVVTTPPSRG</sequence>
<dbReference type="InterPro" id="IPR001170">
    <property type="entry name" value="ANPR/GUC"/>
</dbReference>
<dbReference type="Pfam" id="PF00211">
    <property type="entry name" value="Guanylate_cyc"/>
    <property type="match status" value="1"/>
</dbReference>
<dbReference type="SUPFAM" id="SSF55073">
    <property type="entry name" value="Nucleotide cyclase"/>
    <property type="match status" value="1"/>
</dbReference>
<dbReference type="Proteomes" id="UP001208570">
    <property type="component" value="Unassembled WGS sequence"/>
</dbReference>
<dbReference type="PRINTS" id="PR00255">
    <property type="entry name" value="NATPEPTIDER"/>
</dbReference>
<comment type="subcellular location">
    <subcellularLocation>
        <location evidence="2">Cell membrane</location>
        <topology evidence="2">Single-pass type I membrane protein</topology>
    </subcellularLocation>
</comment>
<dbReference type="EMBL" id="JAODUP010000540">
    <property type="protein sequence ID" value="KAK2147699.1"/>
    <property type="molecule type" value="Genomic_DNA"/>
</dbReference>
<protein>
    <recommendedName>
        <fullName evidence="3 16">Guanylate cyclase</fullName>
        <ecNumber evidence="3 16">4.6.1.2</ecNumber>
    </recommendedName>
</protein>
<keyword evidence="11" id="KW-0675">Receptor</keyword>
<evidence type="ECO:0000256" key="11">
    <source>
        <dbReference type="ARBA" id="ARBA00023170"/>
    </source>
</evidence>
<dbReference type="InterPro" id="IPR018297">
    <property type="entry name" value="A/G_cyclase_CS"/>
</dbReference>
<dbReference type="InterPro" id="IPR011009">
    <property type="entry name" value="Kinase-like_dom_sf"/>
</dbReference>
<dbReference type="Gene3D" id="3.30.70.1230">
    <property type="entry name" value="Nucleotide cyclase"/>
    <property type="match status" value="1"/>
</dbReference>